<protein>
    <recommendedName>
        <fullName evidence="3">4-hydroxyphenylacetate decarboxylase small subunit</fullName>
    </recommendedName>
</protein>
<reference evidence="1 2" key="1">
    <citation type="submission" date="2015-09" db="EMBL/GenBank/DDBJ databases">
        <authorList>
            <consortium name="Pathogen Informatics"/>
        </authorList>
    </citation>
    <scope>NUCLEOTIDE SEQUENCE [LARGE SCALE GENOMIC DNA]</scope>
    <source>
        <strain evidence="1 2">2789STDY5834876</strain>
    </source>
</reference>
<dbReference type="Proteomes" id="UP000095544">
    <property type="component" value="Unassembled WGS sequence"/>
</dbReference>
<dbReference type="AlphaFoldDB" id="A0A174LBL4"/>
<accession>A0A174LBL4</accession>
<evidence type="ECO:0000313" key="2">
    <source>
        <dbReference type="Proteomes" id="UP000095544"/>
    </source>
</evidence>
<sequence length="82" mass="9014">MMCDKCKDCANLSARDVFNGVCIISKETVSIDAPVCEKFLRANKCKYCSKYIVSEKDPNLGTCDGDMVYPDLGGCEDFTPAE</sequence>
<dbReference type="EMBL" id="CYZU01000067">
    <property type="protein sequence ID" value="CUP21523.1"/>
    <property type="molecule type" value="Genomic_DNA"/>
</dbReference>
<dbReference type="OrthoDB" id="3186521at2"/>
<name>A0A174LBL4_9FIRM</name>
<evidence type="ECO:0008006" key="3">
    <source>
        <dbReference type="Google" id="ProtNLM"/>
    </source>
</evidence>
<gene>
    <name evidence="1" type="ORF">ERS852491_04571</name>
</gene>
<evidence type="ECO:0000313" key="1">
    <source>
        <dbReference type="EMBL" id="CUP21523.1"/>
    </source>
</evidence>
<proteinExistence type="predicted"/>
<organism evidence="1 2">
    <name type="scientific">Faecalicatena contorta</name>
    <dbReference type="NCBI Taxonomy" id="39482"/>
    <lineage>
        <taxon>Bacteria</taxon>
        <taxon>Bacillati</taxon>
        <taxon>Bacillota</taxon>
        <taxon>Clostridia</taxon>
        <taxon>Lachnospirales</taxon>
        <taxon>Lachnospiraceae</taxon>
        <taxon>Faecalicatena</taxon>
    </lineage>
</organism>
<dbReference type="RefSeq" id="WP_148487139.1">
    <property type="nucleotide sequence ID" value="NZ_CABKUE010000007.1"/>
</dbReference>